<organism evidence="10 11">
    <name type="scientific">Streptomyces xiamenensis</name>
    <dbReference type="NCBI Taxonomy" id="408015"/>
    <lineage>
        <taxon>Bacteria</taxon>
        <taxon>Bacillati</taxon>
        <taxon>Actinomycetota</taxon>
        <taxon>Actinomycetes</taxon>
        <taxon>Kitasatosporales</taxon>
        <taxon>Streptomycetaceae</taxon>
        <taxon>Streptomyces</taxon>
    </lineage>
</organism>
<reference evidence="10" key="1">
    <citation type="submission" date="2019-08" db="EMBL/GenBank/DDBJ databases">
        <title>Complete genome sequence of a mangrove-derived Streptomyces xiamenensis.</title>
        <authorList>
            <person name="Xu J."/>
        </authorList>
    </citation>
    <scope>NUCLEOTIDE SEQUENCE</scope>
    <source>
        <strain evidence="10">318</strain>
    </source>
</reference>
<comment type="catalytic activity">
    <reaction evidence="5">
        <text>alpha-D-glucose = beta-D-glucose</text>
        <dbReference type="Rhea" id="RHEA:10264"/>
        <dbReference type="ChEBI" id="CHEBI:15903"/>
        <dbReference type="ChEBI" id="CHEBI:17925"/>
        <dbReference type="EC" id="5.1.3.3"/>
    </reaction>
</comment>
<evidence type="ECO:0000313" key="11">
    <source>
        <dbReference type="Proteomes" id="UP000034034"/>
    </source>
</evidence>
<sequence>MSTTEHRTAAAPPARTPFGTLPDGTGVDRWTLARGGLRLAVLTYGGIVQSLEVPDREGRLANVSLGFDHLAPYAAGGASPYFGALIGRYGNRIDGGRFTLDGREHRLPVNSGEHSLHGGNTGFDRRLWDITPFDGPLGTGLTLRRTSPDGEECYPGTLEVRVDYTLTDGGAFRIDYTATTDAPTLVNLTSHTYFNLGGEGSGSVEDHELRLAASRYTPVGPTLIPTGELAPVQGTPFDFTGPAGKPIGRDLRTGHEQLRYAQGYDHNLVLDAGAGEEPRYAATLRDPRSGRVMELATTEPGVQLYSGNFLDGSLVGSSGRAYRQGDAVCLETQHFPDSPNRPGFPSTVLRPGETYRSSTVHTFTTG</sequence>
<dbReference type="SUPFAM" id="SSF74650">
    <property type="entry name" value="Galactose mutarotase-like"/>
    <property type="match status" value="1"/>
</dbReference>
<evidence type="ECO:0000256" key="2">
    <source>
        <dbReference type="ARBA" id="ARBA00006206"/>
    </source>
</evidence>
<dbReference type="InterPro" id="IPR015443">
    <property type="entry name" value="Aldose_1-epimerase"/>
</dbReference>
<dbReference type="HOGENOM" id="CLU_031753_2_0_11"/>
<dbReference type="RefSeq" id="WP_030726206.1">
    <property type="nucleotide sequence ID" value="NZ_CP009922.3"/>
</dbReference>
<dbReference type="PATRIC" id="fig|408015.6.peg.1380"/>
<dbReference type="NCBIfam" id="NF008277">
    <property type="entry name" value="PRK11055.1"/>
    <property type="match status" value="1"/>
</dbReference>
<dbReference type="PIRSF" id="PIRSF005096">
    <property type="entry name" value="GALM"/>
    <property type="match status" value="1"/>
</dbReference>
<feature type="binding site" evidence="8">
    <location>
        <begin position="91"/>
        <end position="92"/>
    </location>
    <ligand>
        <name>beta-D-galactose</name>
        <dbReference type="ChEBI" id="CHEBI:27667"/>
    </ligand>
</feature>
<keyword evidence="11" id="KW-1185">Reference proteome</keyword>
<evidence type="ECO:0000256" key="7">
    <source>
        <dbReference type="PIRSR" id="PIRSR005096-2"/>
    </source>
</evidence>
<dbReference type="GO" id="GO:0006006">
    <property type="term" value="P:glucose metabolic process"/>
    <property type="evidence" value="ECO:0007669"/>
    <property type="project" value="TreeGrafter"/>
</dbReference>
<evidence type="ECO:0000313" key="10">
    <source>
        <dbReference type="EMBL" id="AKG42731.1"/>
    </source>
</evidence>
<comment type="pathway">
    <text evidence="1 5">Carbohydrate metabolism; hexose metabolism.</text>
</comment>
<name>A0A0F7CND7_9ACTN</name>
<evidence type="ECO:0000256" key="9">
    <source>
        <dbReference type="SAM" id="MobiDB-lite"/>
    </source>
</evidence>
<evidence type="ECO:0000256" key="3">
    <source>
        <dbReference type="ARBA" id="ARBA00023235"/>
    </source>
</evidence>
<feature type="region of interest" description="Disordered" evidence="9">
    <location>
        <begin position="1"/>
        <end position="22"/>
    </location>
</feature>
<comment type="similarity">
    <text evidence="2 5">Belongs to the aldose epimerase family.</text>
</comment>
<dbReference type="CDD" id="cd09019">
    <property type="entry name" value="galactose_mutarotase_like"/>
    <property type="match status" value="1"/>
</dbReference>
<dbReference type="EMBL" id="CP009922">
    <property type="protein sequence ID" value="AKG42731.1"/>
    <property type="molecule type" value="Genomic_DNA"/>
</dbReference>
<dbReference type="PANTHER" id="PTHR10091">
    <property type="entry name" value="ALDOSE-1-EPIMERASE"/>
    <property type="match status" value="1"/>
</dbReference>
<feature type="active site" description="Proton donor" evidence="6">
    <location>
        <position position="191"/>
    </location>
</feature>
<dbReference type="GO" id="GO:0005737">
    <property type="term" value="C:cytoplasm"/>
    <property type="evidence" value="ECO:0007669"/>
    <property type="project" value="TreeGrafter"/>
</dbReference>
<dbReference type="STRING" id="408015.SXIM_13470"/>
<dbReference type="InterPro" id="IPR014718">
    <property type="entry name" value="GH-type_carb-bd"/>
</dbReference>
<dbReference type="KEGG" id="sxi:SXIM_13470"/>
<dbReference type="AlphaFoldDB" id="A0A0F7CND7"/>
<evidence type="ECO:0000256" key="1">
    <source>
        <dbReference type="ARBA" id="ARBA00005028"/>
    </source>
</evidence>
<evidence type="ECO:0000256" key="5">
    <source>
        <dbReference type="PIRNR" id="PIRNR005096"/>
    </source>
</evidence>
<evidence type="ECO:0000256" key="6">
    <source>
        <dbReference type="PIRSR" id="PIRSR005096-1"/>
    </source>
</evidence>
<dbReference type="Pfam" id="PF01263">
    <property type="entry name" value="Aldose_epim"/>
    <property type="match status" value="1"/>
</dbReference>
<protein>
    <recommendedName>
        <fullName evidence="5">Aldose 1-epimerase</fullName>
        <ecNumber evidence="5">5.1.3.3</ecNumber>
    </recommendedName>
</protein>
<evidence type="ECO:0000256" key="8">
    <source>
        <dbReference type="PIRSR" id="PIRSR005096-3"/>
    </source>
</evidence>
<dbReference type="InterPro" id="IPR047215">
    <property type="entry name" value="Galactose_mutarotase-like"/>
</dbReference>
<dbReference type="PANTHER" id="PTHR10091:SF0">
    <property type="entry name" value="GALACTOSE MUTAROTASE"/>
    <property type="match status" value="1"/>
</dbReference>
<feature type="binding site" evidence="8">
    <location>
        <begin position="191"/>
        <end position="193"/>
    </location>
    <ligand>
        <name>beta-D-galactose</name>
        <dbReference type="ChEBI" id="CHEBI:27667"/>
    </ligand>
</feature>
<proteinExistence type="inferred from homology"/>
<dbReference type="EC" id="5.1.3.3" evidence="5"/>
<keyword evidence="4 5" id="KW-0119">Carbohydrate metabolism</keyword>
<dbReference type="GO" id="GO:0030246">
    <property type="term" value="F:carbohydrate binding"/>
    <property type="evidence" value="ECO:0007669"/>
    <property type="project" value="InterPro"/>
</dbReference>
<feature type="active site" description="Proton acceptor" evidence="6">
    <location>
        <position position="331"/>
    </location>
</feature>
<gene>
    <name evidence="10" type="ORF">SXIM_13470</name>
</gene>
<dbReference type="InterPro" id="IPR008183">
    <property type="entry name" value="Aldose_1/G6P_1-epimerase"/>
</dbReference>
<dbReference type="Gene3D" id="2.70.98.10">
    <property type="match status" value="1"/>
</dbReference>
<keyword evidence="3 5" id="KW-0413">Isomerase</keyword>
<dbReference type="UniPathway" id="UPA00242"/>
<dbReference type="GO" id="GO:0033499">
    <property type="term" value="P:galactose catabolic process via UDP-galactose, Leloir pathway"/>
    <property type="evidence" value="ECO:0007669"/>
    <property type="project" value="TreeGrafter"/>
</dbReference>
<accession>A0A0F7CND7</accession>
<feature type="binding site" evidence="7">
    <location>
        <position position="265"/>
    </location>
    <ligand>
        <name>beta-D-galactose</name>
        <dbReference type="ChEBI" id="CHEBI:27667"/>
    </ligand>
</feature>
<evidence type="ECO:0000256" key="4">
    <source>
        <dbReference type="ARBA" id="ARBA00023277"/>
    </source>
</evidence>
<dbReference type="InterPro" id="IPR011013">
    <property type="entry name" value="Gal_mutarotase_sf_dom"/>
</dbReference>
<dbReference type="Proteomes" id="UP000034034">
    <property type="component" value="Chromosome"/>
</dbReference>
<dbReference type="GO" id="GO:0004034">
    <property type="term" value="F:aldose 1-epimerase activity"/>
    <property type="evidence" value="ECO:0007669"/>
    <property type="project" value="UniProtKB-EC"/>
</dbReference>